<protein>
    <submittedName>
        <fullName evidence="1">Uncharacterized protein</fullName>
    </submittedName>
</protein>
<dbReference type="Proteomes" id="UP000093000">
    <property type="component" value="Unassembled WGS sequence"/>
</dbReference>
<sequence>ANDEELNIIADALDNYKSSDVFSRKFSRQLRHCGSFLERDYKILLQVLPVILVSHFSESTTHIAKIVPCFAKLGSSDELVSALYLYDTVCTFQDHKGYTAKPKVPFLSHIAEDIQRFGTALNFETEKGEQFNKHIRDHIHHTNKVDVFKQLATKFGKQSVMRHVTLQLKGVGTMSEPWY</sequence>
<dbReference type="AlphaFoldDB" id="A0A1C7MU26"/>
<evidence type="ECO:0000313" key="1">
    <source>
        <dbReference type="EMBL" id="OBZ80267.1"/>
    </source>
</evidence>
<dbReference type="InParanoid" id="A0A1C7MU26"/>
<keyword evidence="2" id="KW-1185">Reference proteome</keyword>
<evidence type="ECO:0000313" key="2">
    <source>
        <dbReference type="Proteomes" id="UP000093000"/>
    </source>
</evidence>
<gene>
    <name evidence="1" type="ORF">A0J61_11684</name>
</gene>
<organism evidence="1 2">
    <name type="scientific">Choanephora cucurbitarum</name>
    <dbReference type="NCBI Taxonomy" id="101091"/>
    <lineage>
        <taxon>Eukaryota</taxon>
        <taxon>Fungi</taxon>
        <taxon>Fungi incertae sedis</taxon>
        <taxon>Mucoromycota</taxon>
        <taxon>Mucoromycotina</taxon>
        <taxon>Mucoromycetes</taxon>
        <taxon>Mucorales</taxon>
        <taxon>Mucorineae</taxon>
        <taxon>Choanephoraceae</taxon>
        <taxon>Choanephoroideae</taxon>
        <taxon>Choanephora</taxon>
    </lineage>
</organism>
<proteinExistence type="predicted"/>
<feature type="non-terminal residue" evidence="1">
    <location>
        <position position="1"/>
    </location>
</feature>
<reference evidence="1 2" key="1">
    <citation type="submission" date="2016-03" db="EMBL/GenBank/DDBJ databases">
        <title>Choanephora cucurbitarum.</title>
        <authorList>
            <person name="Min B."/>
            <person name="Park H."/>
            <person name="Park J.-H."/>
            <person name="Shin H.-D."/>
            <person name="Choi I.-G."/>
        </authorList>
    </citation>
    <scope>NUCLEOTIDE SEQUENCE [LARGE SCALE GENOMIC DNA]</scope>
    <source>
        <strain evidence="1 2">KUS-F28377</strain>
    </source>
</reference>
<dbReference type="STRING" id="101091.A0A1C7MU26"/>
<comment type="caution">
    <text evidence="1">The sequence shown here is derived from an EMBL/GenBank/DDBJ whole genome shotgun (WGS) entry which is preliminary data.</text>
</comment>
<dbReference type="OrthoDB" id="2276327at2759"/>
<name>A0A1C7MU26_9FUNG</name>
<dbReference type="EMBL" id="LUGH01002341">
    <property type="protein sequence ID" value="OBZ80267.1"/>
    <property type="molecule type" value="Genomic_DNA"/>
</dbReference>
<accession>A0A1C7MU26</accession>